<dbReference type="AlphaFoldDB" id="A0AAU7DX92"/>
<dbReference type="EMBL" id="CP146203">
    <property type="protein sequence ID" value="XBH22448.1"/>
    <property type="molecule type" value="Genomic_DNA"/>
</dbReference>
<feature type="domain" description="Peptidoglycan binding-like" evidence="2">
    <location>
        <begin position="125"/>
        <end position="161"/>
    </location>
</feature>
<dbReference type="Pfam" id="PF01471">
    <property type="entry name" value="PG_binding_1"/>
    <property type="match status" value="1"/>
</dbReference>
<proteinExistence type="predicted"/>
<dbReference type="Gene3D" id="1.10.101.10">
    <property type="entry name" value="PGBD-like superfamily/PGBD"/>
    <property type="match status" value="1"/>
</dbReference>
<gene>
    <name evidence="3" type="ORF">V5R04_04280</name>
</gene>
<name>A0AAU7DX92_9MICO</name>
<sequence length="404" mass="40678">MRGKTPIIFGVSVLVAVGVGWAGGALMQSPSEAQLPVAQVPVVTAAVEERALSATVSTMGELKVAGIIEVMPSAPQDRAGVISATPLTKGSSVAWCSPLIEVSGRPLLALEGAVPAYRDLQEGDSGPDVKQLQDALRSCGFYSGASDGVFGANTAKAVRQMYKGNSYKVPTATVEVIASEGARKPASEGSDGTGSGSRGSGEGGTLPGDGTPTTREVVAVPASELGFLAAGGTVSEVLSVGTPIGEDPGLRITTKGFRVDARINPLDRLDLEAGMPATISIANQNIAVVLPELPDTASKDSGGTGEMYYPVSFSITEDIDPALVGSAVQVSVVVGADTVHPLVVPVTAIYTDAGSGNYVLRSTPDAEAASEKVSVILGESRGGYAAITVQGGGLAVGDEVVLGG</sequence>
<feature type="compositionally biased region" description="Gly residues" evidence="1">
    <location>
        <begin position="191"/>
        <end position="207"/>
    </location>
</feature>
<accession>A0AAU7DX92</accession>
<evidence type="ECO:0000259" key="2">
    <source>
        <dbReference type="Pfam" id="PF01471"/>
    </source>
</evidence>
<evidence type="ECO:0000313" key="3">
    <source>
        <dbReference type="EMBL" id="XBH22448.1"/>
    </source>
</evidence>
<organism evidence="3">
    <name type="scientific">Jonesiaceae bacterium BS-20</name>
    <dbReference type="NCBI Taxonomy" id="3120821"/>
    <lineage>
        <taxon>Bacteria</taxon>
        <taxon>Bacillati</taxon>
        <taxon>Actinomycetota</taxon>
        <taxon>Actinomycetes</taxon>
        <taxon>Micrococcales</taxon>
        <taxon>Jonesiaceae</taxon>
    </lineage>
</organism>
<protein>
    <submittedName>
        <fullName evidence="3">Peptidoglycan-binding domain-containing protein</fullName>
    </submittedName>
</protein>
<dbReference type="InterPro" id="IPR036365">
    <property type="entry name" value="PGBD-like_sf"/>
</dbReference>
<feature type="region of interest" description="Disordered" evidence="1">
    <location>
        <begin position="179"/>
        <end position="214"/>
    </location>
</feature>
<dbReference type="InterPro" id="IPR036366">
    <property type="entry name" value="PGBDSf"/>
</dbReference>
<reference evidence="3" key="1">
    <citation type="submission" date="2024-02" db="EMBL/GenBank/DDBJ databases">
        <title>Tomenella chthoni gen. nov. sp. nov., a member of the family Jonesiaceae isolated from bat guano.</title>
        <authorList>
            <person name="Miller S.L."/>
            <person name="King J."/>
            <person name="Sankaranarayanan K."/>
            <person name="Lawson P.A."/>
        </authorList>
    </citation>
    <scope>NUCLEOTIDE SEQUENCE</scope>
    <source>
        <strain evidence="3">BS-20</strain>
    </source>
</reference>
<dbReference type="Gene3D" id="2.40.420.20">
    <property type="match status" value="1"/>
</dbReference>
<dbReference type="SUPFAM" id="SSF47090">
    <property type="entry name" value="PGBD-like"/>
    <property type="match status" value="1"/>
</dbReference>
<evidence type="ECO:0000256" key="1">
    <source>
        <dbReference type="SAM" id="MobiDB-lite"/>
    </source>
</evidence>
<dbReference type="InterPro" id="IPR002477">
    <property type="entry name" value="Peptidoglycan-bd-like"/>
</dbReference>